<evidence type="ECO:0000256" key="1">
    <source>
        <dbReference type="SAM" id="MobiDB-lite"/>
    </source>
</evidence>
<evidence type="ECO:0000313" key="2">
    <source>
        <dbReference type="EMBL" id="GAA3161073.1"/>
    </source>
</evidence>
<dbReference type="EMBL" id="BAAAVV010000002">
    <property type="protein sequence ID" value="GAA3161073.1"/>
    <property type="molecule type" value="Genomic_DNA"/>
</dbReference>
<gene>
    <name evidence="2" type="ORF">GCM10010531_10850</name>
</gene>
<comment type="caution">
    <text evidence="2">The sequence shown here is derived from an EMBL/GenBank/DDBJ whole genome shotgun (WGS) entry which is preliminary data.</text>
</comment>
<protein>
    <submittedName>
        <fullName evidence="2">Uncharacterized protein</fullName>
    </submittedName>
</protein>
<organism evidence="2 3">
    <name type="scientific">Blastococcus jejuensis</name>
    <dbReference type="NCBI Taxonomy" id="351224"/>
    <lineage>
        <taxon>Bacteria</taxon>
        <taxon>Bacillati</taxon>
        <taxon>Actinomycetota</taxon>
        <taxon>Actinomycetes</taxon>
        <taxon>Geodermatophilales</taxon>
        <taxon>Geodermatophilaceae</taxon>
        <taxon>Blastococcus</taxon>
    </lineage>
</organism>
<name>A0ABP6NXQ5_9ACTN</name>
<proteinExistence type="predicted"/>
<evidence type="ECO:0000313" key="3">
    <source>
        <dbReference type="Proteomes" id="UP001499924"/>
    </source>
</evidence>
<accession>A0ABP6NXQ5</accession>
<feature type="region of interest" description="Disordered" evidence="1">
    <location>
        <begin position="1"/>
        <end position="51"/>
    </location>
</feature>
<reference evidence="3" key="1">
    <citation type="journal article" date="2019" name="Int. J. Syst. Evol. Microbiol.">
        <title>The Global Catalogue of Microorganisms (GCM) 10K type strain sequencing project: providing services to taxonomists for standard genome sequencing and annotation.</title>
        <authorList>
            <consortium name="The Broad Institute Genomics Platform"/>
            <consortium name="The Broad Institute Genome Sequencing Center for Infectious Disease"/>
            <person name="Wu L."/>
            <person name="Ma J."/>
        </authorList>
    </citation>
    <scope>NUCLEOTIDE SEQUENCE [LARGE SCALE GENOMIC DNA]</scope>
    <source>
        <strain evidence="3">JCM 15614</strain>
    </source>
</reference>
<feature type="compositionally biased region" description="Polar residues" evidence="1">
    <location>
        <begin position="41"/>
        <end position="51"/>
    </location>
</feature>
<keyword evidence="3" id="KW-1185">Reference proteome</keyword>
<dbReference type="Proteomes" id="UP001499924">
    <property type="component" value="Unassembled WGS sequence"/>
</dbReference>
<sequence>MVAQAAAGGRREPEIRVVRGHPALNHDGRHGHPGPAVLSDTMASDTRVNGE</sequence>